<feature type="transmembrane region" description="Helical" evidence="2">
    <location>
        <begin position="314"/>
        <end position="337"/>
    </location>
</feature>
<dbReference type="OrthoDB" id="36142at2759"/>
<evidence type="ECO:0000256" key="2">
    <source>
        <dbReference type="SAM" id="Phobius"/>
    </source>
</evidence>
<protein>
    <submittedName>
        <fullName evidence="3">Uncharacterized protein</fullName>
    </submittedName>
</protein>
<comment type="caution">
    <text evidence="3">The sequence shown here is derived from an EMBL/GenBank/DDBJ whole genome shotgun (WGS) entry which is preliminary data.</text>
</comment>
<evidence type="ECO:0000313" key="3">
    <source>
        <dbReference type="EMBL" id="CAB9509269.1"/>
    </source>
</evidence>
<reference evidence="3" key="1">
    <citation type="submission" date="2020-06" db="EMBL/GenBank/DDBJ databases">
        <authorList>
            <consortium name="Plant Systems Biology data submission"/>
        </authorList>
    </citation>
    <scope>NUCLEOTIDE SEQUENCE</scope>
    <source>
        <strain evidence="3">D6</strain>
    </source>
</reference>
<feature type="transmembrane region" description="Helical" evidence="2">
    <location>
        <begin position="381"/>
        <end position="400"/>
    </location>
</feature>
<organism evidence="3 4">
    <name type="scientific">Seminavis robusta</name>
    <dbReference type="NCBI Taxonomy" id="568900"/>
    <lineage>
        <taxon>Eukaryota</taxon>
        <taxon>Sar</taxon>
        <taxon>Stramenopiles</taxon>
        <taxon>Ochrophyta</taxon>
        <taxon>Bacillariophyta</taxon>
        <taxon>Bacillariophyceae</taxon>
        <taxon>Bacillariophycidae</taxon>
        <taxon>Naviculales</taxon>
        <taxon>Naviculaceae</taxon>
        <taxon>Seminavis</taxon>
    </lineage>
</organism>
<dbReference type="AlphaFoldDB" id="A0A9N8E087"/>
<evidence type="ECO:0000256" key="1">
    <source>
        <dbReference type="SAM" id="MobiDB-lite"/>
    </source>
</evidence>
<feature type="region of interest" description="Disordered" evidence="1">
    <location>
        <begin position="1"/>
        <end position="42"/>
    </location>
</feature>
<feature type="compositionally biased region" description="Polar residues" evidence="1">
    <location>
        <begin position="17"/>
        <end position="40"/>
    </location>
</feature>
<keyword evidence="2" id="KW-0472">Membrane</keyword>
<dbReference type="EMBL" id="CAICTM010000381">
    <property type="protein sequence ID" value="CAB9509269.1"/>
    <property type="molecule type" value="Genomic_DNA"/>
</dbReference>
<name>A0A9N8E087_9STRA</name>
<feature type="transmembrane region" description="Helical" evidence="2">
    <location>
        <begin position="357"/>
        <end position="375"/>
    </location>
</feature>
<feature type="transmembrane region" description="Helical" evidence="2">
    <location>
        <begin position="241"/>
        <end position="262"/>
    </location>
</feature>
<feature type="transmembrane region" description="Helical" evidence="2">
    <location>
        <begin position="199"/>
        <end position="220"/>
    </location>
</feature>
<dbReference type="Proteomes" id="UP001153069">
    <property type="component" value="Unassembled WGS sequence"/>
</dbReference>
<sequence length="401" mass="43699">MAAGRTNKHKSQDETTKVASSKGTTTDDPSNVQKPSNPSKGATALAEEHLPPLSLVFCVFFLSGPLFVLGLRDFLATGRVLVGPLGDDAFQQFTDSNFFFDSADWKSSQGGLSAIQAITTDANNMGGLFVRKLGGAAGAIVHLQKLLPLLFHPEGAQWMAGHFKPLYGMALAANLALATFYGMYLPDLKDSRADQFPKIIMGLLVVESLVLLYHLLLATTPKQQTRLPAIAMPEGKTPQSVASRIVARTVAVVTSVITLIAGRELFFPGTILEFIPRDDIYLEWTNALLHSPPAGSVELEEQGLEAALYIGDKFVSQLMALNLLILCGYKFLTAFFIQFGSDGSGQVKCKMIWKAQCIGDMMLVLMMRLFSSAALSASLDFRWHLMLVAYEGFILGLYAWF</sequence>
<accession>A0A9N8E087</accession>
<keyword evidence="2" id="KW-0812">Transmembrane</keyword>
<feature type="transmembrane region" description="Helical" evidence="2">
    <location>
        <begin position="53"/>
        <end position="71"/>
    </location>
</feature>
<keyword evidence="2" id="KW-1133">Transmembrane helix</keyword>
<keyword evidence="4" id="KW-1185">Reference proteome</keyword>
<proteinExistence type="predicted"/>
<feature type="transmembrane region" description="Helical" evidence="2">
    <location>
        <begin position="166"/>
        <end position="184"/>
    </location>
</feature>
<evidence type="ECO:0000313" key="4">
    <source>
        <dbReference type="Proteomes" id="UP001153069"/>
    </source>
</evidence>
<gene>
    <name evidence="3" type="ORF">SEMRO_382_G131090.1</name>
</gene>